<dbReference type="InterPro" id="IPR014008">
    <property type="entry name" value="Cbl_synth_MTase_CbiT"/>
</dbReference>
<comment type="pathway">
    <text evidence="1">Cofactor biosynthesis; adenosylcobalamin biosynthesis.</text>
</comment>
<dbReference type="InterPro" id="IPR014777">
    <property type="entry name" value="4pyrrole_Mease_sub1"/>
</dbReference>
<keyword evidence="3 8" id="KW-0489">Methyltransferase</keyword>
<dbReference type="InterPro" id="IPR029063">
    <property type="entry name" value="SAM-dependent_MTases_sf"/>
</dbReference>
<comment type="caution">
    <text evidence="8">The sequence shown here is derived from an EMBL/GenBank/DDBJ whole genome shotgun (WGS) entry which is preliminary data.</text>
</comment>
<evidence type="ECO:0000256" key="6">
    <source>
        <dbReference type="SAM" id="MobiDB-lite"/>
    </source>
</evidence>
<accession>A0A852X3I5</accession>
<evidence type="ECO:0000256" key="5">
    <source>
        <dbReference type="ARBA" id="ARBA00022691"/>
    </source>
</evidence>
<dbReference type="AlphaFoldDB" id="A0A852X3I5"/>
<dbReference type="InterPro" id="IPR012818">
    <property type="entry name" value="CbiE"/>
</dbReference>
<dbReference type="GO" id="GO:0046025">
    <property type="term" value="F:precorrin-6Y C5,15-methyltransferase (decarboxylating) activity"/>
    <property type="evidence" value="ECO:0007669"/>
    <property type="project" value="UniProtKB-EC"/>
</dbReference>
<feature type="compositionally biased region" description="Acidic residues" evidence="6">
    <location>
        <begin position="218"/>
        <end position="229"/>
    </location>
</feature>
<dbReference type="InterPro" id="IPR006365">
    <property type="entry name" value="Cbl_synth_CobL"/>
</dbReference>
<dbReference type="RefSeq" id="WP_179462965.1">
    <property type="nucleotide sequence ID" value="NZ_JACBZX010000001.1"/>
</dbReference>
<dbReference type="InterPro" id="IPR000878">
    <property type="entry name" value="4pyrrol_Mease"/>
</dbReference>
<dbReference type="SUPFAM" id="SSF53335">
    <property type="entry name" value="S-adenosyl-L-methionine-dependent methyltransferases"/>
    <property type="match status" value="1"/>
</dbReference>
<sequence>MIDVVGISAAGWEALGPGERALLEGARVIVGGERHLALLPEHVAAERRTWPRPLREGLPDLLASLGQPADADSRSGAGVVALASGDPLRSGIASTLIDLLGADQVRVHPSLASDTLARARMGWSAERVEVITTVGRDLRRVLPSLAPGARLVVLLSDGSGPAELAALLTDRGWGASRVTAWWHLGGDDEGSARSRASTWELPRTPDLVLCCVEAAPDDASTDGTADESGAETTTAAALGPVPGRPEATFASDGQITKRDVRASALAHLRPADGGHLWDLGAGSGAVGIEWCLAAPRTRCTSVERDPGRAARIRATADDLGVGARLTVLTADLADGLDVVLGDGGDAAPDAVFVGGGLTEELADEAWTRLPVGGRFVAHAVTLQTEAVLVALHGRTGGALTRLSVEHARPLGRYLSWTPARPVVQLAAVRTRSGITEGEA</sequence>
<dbReference type="InterPro" id="IPR035996">
    <property type="entry name" value="4pyrrol_Methylase_sf"/>
</dbReference>
<evidence type="ECO:0000313" key="8">
    <source>
        <dbReference type="EMBL" id="NYG37626.1"/>
    </source>
</evidence>
<evidence type="ECO:0000259" key="7">
    <source>
        <dbReference type="Pfam" id="PF00590"/>
    </source>
</evidence>
<gene>
    <name evidence="8" type="ORF">BJY28_002095</name>
</gene>
<dbReference type="CDD" id="cd11644">
    <property type="entry name" value="Precorrin-6Y-MT"/>
    <property type="match status" value="1"/>
</dbReference>
<organism evidence="8 9">
    <name type="scientific">Janibacter alkaliphilus</name>
    <dbReference type="NCBI Taxonomy" id="1069963"/>
    <lineage>
        <taxon>Bacteria</taxon>
        <taxon>Bacillati</taxon>
        <taxon>Actinomycetota</taxon>
        <taxon>Actinomycetes</taxon>
        <taxon>Micrococcales</taxon>
        <taxon>Intrasporangiaceae</taxon>
        <taxon>Janibacter</taxon>
    </lineage>
</organism>
<reference evidence="8 9" key="1">
    <citation type="submission" date="2020-07" db="EMBL/GenBank/DDBJ databases">
        <title>Sequencing the genomes of 1000 actinobacteria strains.</title>
        <authorList>
            <person name="Klenk H.-P."/>
        </authorList>
    </citation>
    <scope>NUCLEOTIDE SEQUENCE [LARGE SCALE GENOMIC DNA]</scope>
    <source>
        <strain evidence="8 9">DSM 24723</strain>
    </source>
</reference>
<evidence type="ECO:0000256" key="4">
    <source>
        <dbReference type="ARBA" id="ARBA00022679"/>
    </source>
</evidence>
<dbReference type="Pfam" id="PF00590">
    <property type="entry name" value="TP_methylase"/>
    <property type="match status" value="1"/>
</dbReference>
<evidence type="ECO:0000256" key="3">
    <source>
        <dbReference type="ARBA" id="ARBA00022603"/>
    </source>
</evidence>
<dbReference type="PIRSF" id="PIRSF036428">
    <property type="entry name" value="CobL"/>
    <property type="match status" value="1"/>
</dbReference>
<evidence type="ECO:0000313" key="9">
    <source>
        <dbReference type="Proteomes" id="UP000592181"/>
    </source>
</evidence>
<dbReference type="NCBIfam" id="TIGR02469">
    <property type="entry name" value="CbiT"/>
    <property type="match status" value="1"/>
</dbReference>
<dbReference type="SUPFAM" id="SSF53790">
    <property type="entry name" value="Tetrapyrrole methylase"/>
    <property type="match status" value="1"/>
</dbReference>
<keyword evidence="9" id="KW-1185">Reference proteome</keyword>
<keyword evidence="4 8" id="KW-0808">Transferase</keyword>
<dbReference type="PANTHER" id="PTHR43182:SF1">
    <property type="entry name" value="COBALT-PRECORRIN-7 C(5)-METHYLTRANSFERASE"/>
    <property type="match status" value="1"/>
</dbReference>
<dbReference type="InterPro" id="IPR050714">
    <property type="entry name" value="Cobalamin_biosynth_MTase"/>
</dbReference>
<protein>
    <submittedName>
        <fullName evidence="8">Precorrin-6Y C5,15-methyltransferase (Decarboxylating)</fullName>
        <ecNumber evidence="8">2.1.1.132</ecNumber>
    </submittedName>
</protein>
<evidence type="ECO:0000256" key="1">
    <source>
        <dbReference type="ARBA" id="ARBA00004953"/>
    </source>
</evidence>
<dbReference type="PANTHER" id="PTHR43182">
    <property type="entry name" value="COBALT-PRECORRIN-6B C(15)-METHYLTRANSFERASE (DECARBOXYLATING)"/>
    <property type="match status" value="1"/>
</dbReference>
<dbReference type="Proteomes" id="UP000592181">
    <property type="component" value="Unassembled WGS sequence"/>
</dbReference>
<evidence type="ECO:0000256" key="2">
    <source>
        <dbReference type="ARBA" id="ARBA00022573"/>
    </source>
</evidence>
<name>A0A852X3I5_9MICO</name>
<dbReference type="EMBL" id="JACBZX010000001">
    <property type="protein sequence ID" value="NYG37626.1"/>
    <property type="molecule type" value="Genomic_DNA"/>
</dbReference>
<dbReference type="NCBIfam" id="TIGR02467">
    <property type="entry name" value="CbiE"/>
    <property type="match status" value="1"/>
</dbReference>
<dbReference type="GO" id="GO:0009236">
    <property type="term" value="P:cobalamin biosynthetic process"/>
    <property type="evidence" value="ECO:0007669"/>
    <property type="project" value="UniProtKB-UniPathway"/>
</dbReference>
<dbReference type="CDD" id="cd02440">
    <property type="entry name" value="AdoMet_MTases"/>
    <property type="match status" value="1"/>
</dbReference>
<dbReference type="EC" id="2.1.1.132" evidence="8"/>
<feature type="domain" description="Tetrapyrrole methylase" evidence="7">
    <location>
        <begin position="4"/>
        <end position="195"/>
    </location>
</feature>
<dbReference type="Gene3D" id="3.40.50.150">
    <property type="entry name" value="Vaccinia Virus protein VP39"/>
    <property type="match status" value="1"/>
</dbReference>
<dbReference type="GO" id="GO:0008276">
    <property type="term" value="F:protein methyltransferase activity"/>
    <property type="evidence" value="ECO:0007669"/>
    <property type="project" value="InterPro"/>
</dbReference>
<keyword evidence="5" id="KW-0949">S-adenosyl-L-methionine</keyword>
<dbReference type="Gene3D" id="3.40.1010.10">
    <property type="entry name" value="Cobalt-precorrin-4 Transmethylase, Domain 1"/>
    <property type="match status" value="1"/>
</dbReference>
<proteinExistence type="predicted"/>
<keyword evidence="2" id="KW-0169">Cobalamin biosynthesis</keyword>
<feature type="region of interest" description="Disordered" evidence="6">
    <location>
        <begin position="218"/>
        <end position="253"/>
    </location>
</feature>
<dbReference type="GO" id="GO:0032259">
    <property type="term" value="P:methylation"/>
    <property type="evidence" value="ECO:0007669"/>
    <property type="project" value="UniProtKB-KW"/>
</dbReference>
<dbReference type="UniPathway" id="UPA00148"/>